<keyword evidence="1 2" id="KW-0732">Signal</keyword>
<feature type="signal peptide" evidence="2">
    <location>
        <begin position="1"/>
        <end position="21"/>
    </location>
</feature>
<evidence type="ECO:0000256" key="4">
    <source>
        <dbReference type="SAM" id="MobiDB-lite"/>
    </source>
</evidence>
<keyword evidence="2" id="KW-0175">Coiled coil</keyword>
<feature type="compositionally biased region" description="Pro residues" evidence="4">
    <location>
        <begin position="186"/>
        <end position="196"/>
    </location>
</feature>
<feature type="compositionally biased region" description="Low complexity" evidence="4">
    <location>
        <begin position="169"/>
        <end position="185"/>
    </location>
</feature>
<evidence type="ECO:0000313" key="6">
    <source>
        <dbReference type="EMBL" id="GEO13311.1"/>
    </source>
</evidence>
<dbReference type="RefSeq" id="WP_114184915.1">
    <property type="nucleotide sequence ID" value="NZ_BJYU01000009.1"/>
</dbReference>
<sequence precursor="true">MFRRLVVFVAFALALAAPAAAQDAADAIVRLNRLEGQFRQMSGQIEQLQFENRQLKDQLRKFQEDVEFRFQESRGGARPSSPPTATPSRPAPPQAQPQAQPQRRSDVFDPSNAPEAPGAPRPLGSTAPSVPLASADDVDGPMRLPSGAIEELIEEDEPRADSAPPNLGPASRTAAIPPAATAPAPRSNPIPIPSPAPTLSANASPSVAATSVGDPRSDYQTAYSYFTQKQYDQAEMGFRRFLQSNPRDKLVPEASYWLGETYLQRGRHREAAEQFLNVSTDYPNATRAPDALLKLGVALNSLGARDRACAVYAELDRKYPQASSSVRQGSEREQKRAKCI</sequence>
<feature type="region of interest" description="Disordered" evidence="4">
    <location>
        <begin position="69"/>
        <end position="144"/>
    </location>
</feature>
<dbReference type="Gene3D" id="1.25.40.10">
    <property type="entry name" value="Tetratricopeptide repeat domain"/>
    <property type="match status" value="1"/>
</dbReference>
<evidence type="ECO:0000256" key="3">
    <source>
        <dbReference type="PROSITE-ProRule" id="PRU00339"/>
    </source>
</evidence>
<keyword evidence="2" id="KW-0131">Cell cycle</keyword>
<feature type="domain" description="Outer membrane lipoprotein BamD-like" evidence="5">
    <location>
        <begin position="215"/>
        <end position="319"/>
    </location>
</feature>
<protein>
    <recommendedName>
        <fullName evidence="2">Cell division coordinator CpoB</fullName>
    </recommendedName>
</protein>
<comment type="subcellular location">
    <subcellularLocation>
        <location evidence="2">Periplasm</location>
    </subcellularLocation>
</comment>
<evidence type="ECO:0000256" key="1">
    <source>
        <dbReference type="ARBA" id="ARBA00022729"/>
    </source>
</evidence>
<feature type="region of interest" description="Disordered" evidence="4">
    <location>
        <begin position="156"/>
        <end position="214"/>
    </location>
</feature>
<evidence type="ECO:0000313" key="7">
    <source>
        <dbReference type="Proteomes" id="UP000321085"/>
    </source>
</evidence>
<comment type="caution">
    <text evidence="6">The sequence shown here is derived from an EMBL/GenBank/DDBJ whole genome shotgun (WGS) entry which is preliminary data.</text>
</comment>
<dbReference type="InterPro" id="IPR019734">
    <property type="entry name" value="TPR_rpt"/>
</dbReference>
<feature type="repeat" description="TPR" evidence="3">
    <location>
        <begin position="215"/>
        <end position="248"/>
    </location>
</feature>
<dbReference type="InterPro" id="IPR011990">
    <property type="entry name" value="TPR-like_helical_dom_sf"/>
</dbReference>
<evidence type="ECO:0000259" key="5">
    <source>
        <dbReference type="Pfam" id="PF13525"/>
    </source>
</evidence>
<dbReference type="PROSITE" id="PS50005">
    <property type="entry name" value="TPR"/>
    <property type="match status" value="1"/>
</dbReference>
<comment type="function">
    <text evidence="2">Mediates coordination of peptidoglycan synthesis and outer membrane constriction during cell division.</text>
</comment>
<keyword evidence="2" id="KW-0132">Cell division</keyword>
<dbReference type="Pfam" id="PF13525">
    <property type="entry name" value="YfiO"/>
    <property type="match status" value="1"/>
</dbReference>
<keyword evidence="2" id="KW-0574">Periplasm</keyword>
<dbReference type="InterPro" id="IPR034706">
    <property type="entry name" value="CpoB"/>
</dbReference>
<feature type="compositionally biased region" description="Basic and acidic residues" evidence="4">
    <location>
        <begin position="329"/>
        <end position="340"/>
    </location>
</feature>
<name>A0A512BMY2_9HYPH</name>
<dbReference type="InterPro" id="IPR014162">
    <property type="entry name" value="CpoB_C"/>
</dbReference>
<dbReference type="AlphaFoldDB" id="A0A512BMY2"/>
<keyword evidence="3" id="KW-0802">TPR repeat</keyword>
<accession>A0A512BMY2</accession>
<gene>
    <name evidence="2" type="primary">cpoB</name>
    <name evidence="6" type="ORF">MAE02_10070</name>
</gene>
<feature type="coiled-coil region" evidence="2">
    <location>
        <begin position="31"/>
        <end position="65"/>
    </location>
</feature>
<feature type="region of interest" description="Disordered" evidence="4">
    <location>
        <begin position="319"/>
        <end position="340"/>
    </location>
</feature>
<evidence type="ECO:0000256" key="2">
    <source>
        <dbReference type="HAMAP-Rule" id="MF_02066"/>
    </source>
</evidence>
<proteinExistence type="inferred from homology"/>
<dbReference type="InterPro" id="IPR039565">
    <property type="entry name" value="BamD-like"/>
</dbReference>
<dbReference type="HAMAP" id="MF_02066">
    <property type="entry name" value="CpoB"/>
    <property type="match status" value="1"/>
</dbReference>
<dbReference type="GO" id="GO:0030288">
    <property type="term" value="C:outer membrane-bounded periplasmic space"/>
    <property type="evidence" value="ECO:0007669"/>
    <property type="project" value="UniProtKB-UniRule"/>
</dbReference>
<dbReference type="SUPFAM" id="SSF48452">
    <property type="entry name" value="TPR-like"/>
    <property type="match status" value="1"/>
</dbReference>
<keyword evidence="7" id="KW-1185">Reference proteome</keyword>
<comment type="similarity">
    <text evidence="2">Belongs to the CpoB family.</text>
</comment>
<dbReference type="GO" id="GO:0043093">
    <property type="term" value="P:FtsZ-dependent cytokinesis"/>
    <property type="evidence" value="ECO:0007669"/>
    <property type="project" value="UniProtKB-UniRule"/>
</dbReference>
<organism evidence="6 7">
    <name type="scientific">Microvirga aerophila</name>
    <dbReference type="NCBI Taxonomy" id="670291"/>
    <lineage>
        <taxon>Bacteria</taxon>
        <taxon>Pseudomonadati</taxon>
        <taxon>Pseudomonadota</taxon>
        <taxon>Alphaproteobacteria</taxon>
        <taxon>Hyphomicrobiales</taxon>
        <taxon>Methylobacteriaceae</taxon>
        <taxon>Microvirga</taxon>
    </lineage>
</organism>
<dbReference type="EMBL" id="BJYU01000009">
    <property type="protein sequence ID" value="GEO13311.1"/>
    <property type="molecule type" value="Genomic_DNA"/>
</dbReference>
<dbReference type="NCBIfam" id="TIGR02795">
    <property type="entry name" value="tol_pal_ybgF"/>
    <property type="match status" value="1"/>
</dbReference>
<feature type="compositionally biased region" description="Pro residues" evidence="4">
    <location>
        <begin position="80"/>
        <end position="95"/>
    </location>
</feature>
<dbReference type="Proteomes" id="UP000321085">
    <property type="component" value="Unassembled WGS sequence"/>
</dbReference>
<feature type="compositionally biased region" description="Polar residues" evidence="4">
    <location>
        <begin position="197"/>
        <end position="209"/>
    </location>
</feature>
<feature type="chain" id="PRO_5022276083" description="Cell division coordinator CpoB" evidence="2">
    <location>
        <begin position="22"/>
        <end position="340"/>
    </location>
</feature>
<reference evidence="6 7" key="1">
    <citation type="submission" date="2019-07" db="EMBL/GenBank/DDBJ databases">
        <title>Whole genome shotgun sequence of Microvirga aerophila NBRC 106136.</title>
        <authorList>
            <person name="Hosoyama A."/>
            <person name="Uohara A."/>
            <person name="Ohji S."/>
            <person name="Ichikawa N."/>
        </authorList>
    </citation>
    <scope>NUCLEOTIDE SEQUENCE [LARGE SCALE GENOMIC DNA]</scope>
    <source>
        <strain evidence="6 7">NBRC 106136</strain>
    </source>
</reference>
<dbReference type="OrthoDB" id="7185608at2"/>